<dbReference type="AlphaFoldDB" id="A0AAW1I649"/>
<gene>
    <name evidence="1" type="ORF">RND81_10G184400</name>
</gene>
<proteinExistence type="predicted"/>
<dbReference type="PANTHER" id="PTHR31365:SF2">
    <property type="entry name" value="OS01G0771100 PROTEIN"/>
    <property type="match status" value="1"/>
</dbReference>
<dbReference type="InterPro" id="IPR036561">
    <property type="entry name" value="MAM33_sf"/>
</dbReference>
<evidence type="ECO:0000313" key="2">
    <source>
        <dbReference type="Proteomes" id="UP001443914"/>
    </source>
</evidence>
<evidence type="ECO:0008006" key="3">
    <source>
        <dbReference type="Google" id="ProtNLM"/>
    </source>
</evidence>
<dbReference type="SUPFAM" id="SSF54529">
    <property type="entry name" value="Mitochondrial glycoprotein MAM33-like"/>
    <property type="match status" value="1"/>
</dbReference>
<dbReference type="Proteomes" id="UP001443914">
    <property type="component" value="Unassembled WGS sequence"/>
</dbReference>
<name>A0AAW1I649_SAPOF</name>
<sequence length="254" mass="27959">MLRRALATASRRAIGGALHQQCRNSSQKSSPTVTSAVNSMILRSLKDHYVEVSNMSPPPKVSPPEGFTIVKGALDSHGPVLKRQFNNEEISVSVMRLANIVDQDEVDDNEDDDDDDGGGINQLFVHVDVSKPGKTESLNFLCGLYPDALGIHSVALRPKSDEGFVITPDKFTGPLFENLDEKTRDAFHNYIDARGINESLFPFLQAWLYVRDHRNLMRWFKSVGSVISGRDAVKEIEQPKGATSGVNGPRVAKA</sequence>
<dbReference type="Gene3D" id="3.10.280.10">
    <property type="entry name" value="Mitochondrial glycoprotein"/>
    <property type="match status" value="1"/>
</dbReference>
<comment type="caution">
    <text evidence="1">The sequence shown here is derived from an EMBL/GenBank/DDBJ whole genome shotgun (WGS) entry which is preliminary data.</text>
</comment>
<dbReference type="InterPro" id="IPR003428">
    <property type="entry name" value="MAM33"/>
</dbReference>
<keyword evidence="2" id="KW-1185">Reference proteome</keyword>
<dbReference type="Pfam" id="PF02330">
    <property type="entry name" value="MAM33"/>
    <property type="match status" value="1"/>
</dbReference>
<organism evidence="1 2">
    <name type="scientific">Saponaria officinalis</name>
    <name type="common">Common soapwort</name>
    <name type="synonym">Lychnis saponaria</name>
    <dbReference type="NCBI Taxonomy" id="3572"/>
    <lineage>
        <taxon>Eukaryota</taxon>
        <taxon>Viridiplantae</taxon>
        <taxon>Streptophyta</taxon>
        <taxon>Embryophyta</taxon>
        <taxon>Tracheophyta</taxon>
        <taxon>Spermatophyta</taxon>
        <taxon>Magnoliopsida</taxon>
        <taxon>eudicotyledons</taxon>
        <taxon>Gunneridae</taxon>
        <taxon>Pentapetalae</taxon>
        <taxon>Caryophyllales</taxon>
        <taxon>Caryophyllaceae</taxon>
        <taxon>Caryophylleae</taxon>
        <taxon>Saponaria</taxon>
    </lineage>
</organism>
<reference evidence="1" key="1">
    <citation type="submission" date="2024-03" db="EMBL/GenBank/DDBJ databases">
        <title>WGS assembly of Saponaria officinalis var. Norfolk2.</title>
        <authorList>
            <person name="Jenkins J."/>
            <person name="Shu S."/>
            <person name="Grimwood J."/>
            <person name="Barry K."/>
            <person name="Goodstein D."/>
            <person name="Schmutz J."/>
            <person name="Leebens-Mack J."/>
            <person name="Osbourn A."/>
        </authorList>
    </citation>
    <scope>NUCLEOTIDE SEQUENCE [LARGE SCALE GENOMIC DNA]</scope>
    <source>
        <strain evidence="1">JIC</strain>
    </source>
</reference>
<dbReference type="EMBL" id="JBDFQZ010000010">
    <property type="protein sequence ID" value="KAK9684068.1"/>
    <property type="molecule type" value="Genomic_DNA"/>
</dbReference>
<protein>
    <recommendedName>
        <fullName evidence="3">Mitochondrial acidic protein MAM33</fullName>
    </recommendedName>
</protein>
<dbReference type="PANTHER" id="PTHR31365">
    <property type="entry name" value="EXPRESSED PROTEIN"/>
    <property type="match status" value="1"/>
</dbReference>
<accession>A0AAW1I649</accession>
<evidence type="ECO:0000313" key="1">
    <source>
        <dbReference type="EMBL" id="KAK9684068.1"/>
    </source>
</evidence>
<dbReference type="GO" id="GO:0005759">
    <property type="term" value="C:mitochondrial matrix"/>
    <property type="evidence" value="ECO:0007669"/>
    <property type="project" value="InterPro"/>
</dbReference>